<keyword evidence="1" id="KW-0479">Metal-binding</keyword>
<sequence>MTTGLKKMLLKRIKSKFLTGASAAIASVLFSHAVYSQELVLAQSPLFLAQPVKPLVMLNMSNDHQLYFKAYDDYTDLDEDGVADTTYKNTYDYYGYFDSKKCYSYESSRFVPKALAINHFCDEVDGEWSGNFLNWATMTRMDAVRKILYGGYRSTDEDESGITVLERAFLPQDAHAFAKYYNGTDIAKLTAHAFSSGTTNTAGITLCNTTDSATYNDETTVLSQNNTRAPKIMVVQGNYSLWASNERWQCRWGNGSNGNSATSSGINAHSNAPSSGTTYVARVEVCKAGLLEENCRSYPDGNSKPAGLLQKYGEKGEILFGLMTGSYGKNKSGGVLRKNIGDLSGEIFADTDGRFTGAAGIVSTLDKLRIYGYQYSGPSDDGVYNHARGDNCNWGRSTFTDGNCSNWGNPQSEIYLESLRYLAGKSKTAAFDSSDSSYISGLSSPDWVSPIGSSNYCAALNIIQFNASSSSYDDDFSGASDLNAIGSVDTWTNKIGAAEAIHGKDFFVGENGSVVNQLCTPKTVANLSDVAGTCPDAPRLGGTYDIAGLAYYARSSKIRTDYNVGNVTTYGVALAPAVPKVTIPVSADNKVTLLPACRNKDVGGNCAIVDFKVVSQSKDGTSGKLYVNWEDSEQGGDFDQDMWGVIDYSLSGIELTVTTNVIAESTVDEMGFGYVIAGTTNDGFHVHSGIEGFTDGGCNNCQVWDGATSKTFVVGSSSASTLEQPLYYAAKWGGFSDDENGNPPTDAEIAAATPKTYFYAIDPAELEKSLGKALEQVAASAGSASSVATNSTRLGTDTVIYQALFNSADWSGEIKALSLNSDGSVGSVKWKSDNSKFEAALTRDVFTHDGSTGKVFNWDQLSTAQQNTLIGDDTVVEGVKRLAWVRGEAVAGLRDREHLLGDIVNSSPVYAGTKKYNFHLLSDALGGLTYETYYNTYKKTRSEVLYVGANDGMLHAFDAANGTELFSYVPAGVYDKLKNLSAPDYGTSNNSHAYSVDGKLFVGDAYINGSWKNILVGTLGAGGKGFFVLDVTNPTSFDESNVLLDMTDPDLFGTTFNNLGNIISEPVVAPTKNGWKIFLGNGYNSTAGTANLFVVDLNNAASNTKVIAAGTAGANGLAGPALLSNGDGEVVTAYAGDLLGNMWKFDLGDTQTSKWGIAYQDGKGAGALDAPLFRALDADGNSQKITATPTLGLNAKMDNAVMVYFGTGSYLTSSDNGAGRVINSVYAIADQGAPVTGRDQLFQKTISTQANGLRDVSNNTDTSWWTTKKGWYLDLTFGGVVSGERITSKPLLIYDRLLFPTLITSSDPCSFGGSGWMMELVAVGDRYQGHSIFGEDGKEVDYAVISYSEVIRAGEKAYLPTSNIKGELDVTEGEFPEDAIGRMSWRQLR</sequence>
<dbReference type="RefSeq" id="WP_138236895.1">
    <property type="nucleotide sequence ID" value="NZ_CP185860.1"/>
</dbReference>
<keyword evidence="2" id="KW-0106">Calcium</keyword>
<organism evidence="4 5">
    <name type="scientific">Microbulbifer harenosus</name>
    <dbReference type="NCBI Taxonomy" id="2576840"/>
    <lineage>
        <taxon>Bacteria</taxon>
        <taxon>Pseudomonadati</taxon>
        <taxon>Pseudomonadota</taxon>
        <taxon>Gammaproteobacteria</taxon>
        <taxon>Cellvibrionales</taxon>
        <taxon>Microbulbiferaceae</taxon>
        <taxon>Microbulbifer</taxon>
    </lineage>
</organism>
<dbReference type="InterPro" id="IPR008707">
    <property type="entry name" value="B-propeller_PilY1"/>
</dbReference>
<reference evidence="4 5" key="1">
    <citation type="submission" date="2019-05" db="EMBL/GenBank/DDBJ databases">
        <title>Microbulbifer harenosus sp. nov., an alginate-degrading bacterium isolated from coastal sand.</title>
        <authorList>
            <person name="Huang H."/>
            <person name="Mo K."/>
            <person name="Bao S."/>
        </authorList>
    </citation>
    <scope>NUCLEOTIDE SEQUENCE [LARGE SCALE GENOMIC DNA]</scope>
    <source>
        <strain evidence="4 5">HB161719</strain>
    </source>
</reference>
<gene>
    <name evidence="4" type="ORF">FDY93_16630</name>
</gene>
<protein>
    <recommendedName>
        <fullName evidence="3">PilY1 beta-propeller domain-containing protein</fullName>
    </recommendedName>
</protein>
<accession>A0ABY2UJ26</accession>
<feature type="domain" description="PilY1 beta-propeller" evidence="3">
    <location>
        <begin position="900"/>
        <end position="1233"/>
    </location>
</feature>
<evidence type="ECO:0000256" key="2">
    <source>
        <dbReference type="ARBA" id="ARBA00022837"/>
    </source>
</evidence>
<evidence type="ECO:0000256" key="1">
    <source>
        <dbReference type="ARBA" id="ARBA00022723"/>
    </source>
</evidence>
<proteinExistence type="predicted"/>
<evidence type="ECO:0000313" key="4">
    <source>
        <dbReference type="EMBL" id="TLM74826.1"/>
    </source>
</evidence>
<name>A0ABY2UJ26_9GAMM</name>
<comment type="caution">
    <text evidence="4">The sequence shown here is derived from an EMBL/GenBank/DDBJ whole genome shotgun (WGS) entry which is preliminary data.</text>
</comment>
<dbReference type="Proteomes" id="UP000306791">
    <property type="component" value="Unassembled WGS sequence"/>
</dbReference>
<evidence type="ECO:0000313" key="5">
    <source>
        <dbReference type="Proteomes" id="UP000306791"/>
    </source>
</evidence>
<keyword evidence="5" id="KW-1185">Reference proteome</keyword>
<dbReference type="Pfam" id="PF05567">
    <property type="entry name" value="T4P_PilY1"/>
    <property type="match status" value="1"/>
</dbReference>
<evidence type="ECO:0000259" key="3">
    <source>
        <dbReference type="Pfam" id="PF05567"/>
    </source>
</evidence>
<dbReference type="EMBL" id="VANI01000019">
    <property type="protein sequence ID" value="TLM74826.1"/>
    <property type="molecule type" value="Genomic_DNA"/>
</dbReference>